<reference evidence="1" key="1">
    <citation type="submission" date="2020-10" db="EMBL/GenBank/DDBJ databases">
        <title>Cress DNA virus dark matter in the feces of wild birds.</title>
        <authorList>
            <person name="Yang S."/>
            <person name="Zhang W."/>
        </authorList>
    </citation>
    <scope>NUCLEOTIDE SEQUENCE</scope>
    <source>
        <strain evidence="1">Whs72cir7</strain>
    </source>
</reference>
<organism evidence="1">
    <name type="scientific">Ciconia boyciana Circoviridae sp</name>
    <dbReference type="NCBI Taxonomy" id="2814997"/>
    <lineage>
        <taxon>Viruses</taxon>
        <taxon>Monodnaviria</taxon>
        <taxon>Shotokuvirae</taxon>
        <taxon>Cressdnaviricota</taxon>
        <taxon>Arfiviricetes</taxon>
        <taxon>Cirlivirales</taxon>
        <taxon>Circoviridae</taxon>
    </lineage>
</organism>
<name>A0A8A4XBV9_9CIRC</name>
<dbReference type="EMBL" id="MW182725">
    <property type="protein sequence ID" value="QTE03312.1"/>
    <property type="molecule type" value="Genomic_DNA"/>
</dbReference>
<evidence type="ECO:0000313" key="1">
    <source>
        <dbReference type="EMBL" id="QTE03312.1"/>
    </source>
</evidence>
<proteinExistence type="predicted"/>
<accession>A0A8A4XBV9</accession>
<sequence>MHVLHGRSSRWHTRHPYNKHGKYHSYNHSGHYRHGRHHTRGTQHSVAHAHTHRDDGNNVVSGVTSATIRMTVNHKLSGEYVKRTYCKTHEAYSVQNSTASGQQVPFTICELGSMHNGIADTNDQASATTLAIAGYKVIPDVAKPAQDQYPAVTNPQAQKFAMKHVELQLNITNASNTPAIVEIFFCRSKDNKGNNPTAVVGQFTQPVAHAQWANSLLRESASKGAQVFNTTGTGASGAESVLMPGARPFDSTVFRSLFKLIGAHTINLGPGASEVLNAHIKMNFKFDVAKLLEMNGASNPGVAGSTINMGLLKGGLAVFAVIRGMPAQVSGNLEFTFAPVKVGINVIRKISWLGLKIPAENYRVIMAQTSLDSVIPSASMRAEVDSDIIGTQPTITT</sequence>
<protein>
    <submittedName>
        <fullName evidence="1">Putative capsid protein</fullName>
    </submittedName>
</protein>